<proteinExistence type="predicted"/>
<protein>
    <submittedName>
        <fullName evidence="1">Uncharacterized protein</fullName>
    </submittedName>
</protein>
<keyword evidence="2" id="KW-1185">Reference proteome</keyword>
<evidence type="ECO:0000313" key="1">
    <source>
        <dbReference type="EMBL" id="MFD1694251.1"/>
    </source>
</evidence>
<evidence type="ECO:0000313" key="2">
    <source>
        <dbReference type="Proteomes" id="UP001597327"/>
    </source>
</evidence>
<organism evidence="1 2">
    <name type="scientific">Roseibium aestuarii</name>
    <dbReference type="NCBI Taxonomy" id="2600299"/>
    <lineage>
        <taxon>Bacteria</taxon>
        <taxon>Pseudomonadati</taxon>
        <taxon>Pseudomonadota</taxon>
        <taxon>Alphaproteobacteria</taxon>
        <taxon>Hyphomicrobiales</taxon>
        <taxon>Stappiaceae</taxon>
        <taxon>Roseibium</taxon>
    </lineage>
</organism>
<name>A0ABW4JTV1_9HYPH</name>
<comment type="caution">
    <text evidence="1">The sequence shown here is derived from an EMBL/GenBank/DDBJ whole genome shotgun (WGS) entry which is preliminary data.</text>
</comment>
<dbReference type="Proteomes" id="UP001597327">
    <property type="component" value="Unassembled WGS sequence"/>
</dbReference>
<dbReference type="RefSeq" id="WP_280115330.1">
    <property type="nucleotide sequence ID" value="NZ_JBHUFA010000001.1"/>
</dbReference>
<sequence>MAAPQQDALFMNFIHEKTGKTNLFRLTLRDSVNLKGLRICR</sequence>
<accession>A0ABW4JTV1</accession>
<gene>
    <name evidence="1" type="ORF">ACFSC7_01900</name>
</gene>
<dbReference type="EMBL" id="JBHUFA010000001">
    <property type="protein sequence ID" value="MFD1694251.1"/>
    <property type="molecule type" value="Genomic_DNA"/>
</dbReference>
<reference evidence="2" key="1">
    <citation type="journal article" date="2019" name="Int. J. Syst. Evol. Microbiol.">
        <title>The Global Catalogue of Microorganisms (GCM) 10K type strain sequencing project: providing services to taxonomists for standard genome sequencing and annotation.</title>
        <authorList>
            <consortium name="The Broad Institute Genomics Platform"/>
            <consortium name="The Broad Institute Genome Sequencing Center for Infectious Disease"/>
            <person name="Wu L."/>
            <person name="Ma J."/>
        </authorList>
    </citation>
    <scope>NUCLEOTIDE SEQUENCE [LARGE SCALE GENOMIC DNA]</scope>
    <source>
        <strain evidence="2">JCM 3369</strain>
    </source>
</reference>